<evidence type="ECO:0000256" key="10">
    <source>
        <dbReference type="HAMAP-Rule" id="MF_01151"/>
    </source>
</evidence>
<dbReference type="GO" id="GO:0000774">
    <property type="term" value="F:adenyl-nucleotide exchange factor activity"/>
    <property type="evidence" value="ECO:0007669"/>
    <property type="project" value="InterPro"/>
</dbReference>
<dbReference type="SUPFAM" id="SSF58014">
    <property type="entry name" value="Coiled-coil domain of nucleotide exchange factor GrpE"/>
    <property type="match status" value="1"/>
</dbReference>
<dbReference type="GO" id="GO:0051082">
    <property type="term" value="F:unfolded protein binding"/>
    <property type="evidence" value="ECO:0007669"/>
    <property type="project" value="TreeGrafter"/>
</dbReference>
<organism evidence="14 15">
    <name type="scientific">Christensenella minuta</name>
    <dbReference type="NCBI Taxonomy" id="626937"/>
    <lineage>
        <taxon>Bacteria</taxon>
        <taxon>Bacillati</taxon>
        <taxon>Bacillota</taxon>
        <taxon>Clostridia</taxon>
        <taxon>Christensenellales</taxon>
        <taxon>Christensenellaceae</taxon>
        <taxon>Christensenella</taxon>
    </lineage>
</organism>
<dbReference type="STRING" id="626937.HMPREF3293_02838"/>
<protein>
    <recommendedName>
        <fullName evidence="8 10">Protein GrpE</fullName>
    </recommendedName>
    <alternativeName>
        <fullName evidence="9 10">HSP-70 cofactor</fullName>
    </alternativeName>
</protein>
<sequence length="198" mass="22531">MAEKQEKQQVEQERAAEEVKEQVVEERAEETKPEEKEEKKTAKHKAAAKKDKAQEKLKILEAEKEEYLNALQRERADFENYKKRNATLAASSFQNGVADTVMVILPILDNFERALAAECGDKAFFEGMTMIMRQMQDALRNLGVEEIGADGQFDPEVHNAVMQVEEEGFETNQIVEVLQKGYSLNGKVLRHSMVKVAK</sequence>
<dbReference type="NCBIfam" id="NF010738">
    <property type="entry name" value="PRK14140.1"/>
    <property type="match status" value="1"/>
</dbReference>
<evidence type="ECO:0000256" key="5">
    <source>
        <dbReference type="ARBA" id="ARBA00023016"/>
    </source>
</evidence>
<dbReference type="GO" id="GO:0005737">
    <property type="term" value="C:cytoplasm"/>
    <property type="evidence" value="ECO:0007669"/>
    <property type="project" value="UniProtKB-SubCell"/>
</dbReference>
<dbReference type="InterPro" id="IPR009012">
    <property type="entry name" value="GrpE_head"/>
</dbReference>
<accession>A0A136Q0V6</accession>
<dbReference type="Gene3D" id="2.30.22.10">
    <property type="entry name" value="Head domain of nucleotide exchange factor GrpE"/>
    <property type="match status" value="1"/>
</dbReference>
<dbReference type="PROSITE" id="PS01071">
    <property type="entry name" value="GRPE"/>
    <property type="match status" value="1"/>
</dbReference>
<evidence type="ECO:0000256" key="11">
    <source>
        <dbReference type="RuleBase" id="RU000639"/>
    </source>
</evidence>
<name>A0A136Q0V6_9FIRM</name>
<evidence type="ECO:0000256" key="4">
    <source>
        <dbReference type="ARBA" id="ARBA00022490"/>
    </source>
</evidence>
<evidence type="ECO:0000256" key="7">
    <source>
        <dbReference type="ARBA" id="ARBA00053401"/>
    </source>
</evidence>
<dbReference type="GO" id="GO:0042803">
    <property type="term" value="F:protein homodimerization activity"/>
    <property type="evidence" value="ECO:0007669"/>
    <property type="project" value="InterPro"/>
</dbReference>
<comment type="function">
    <text evidence="7 10 11">Participates actively in the response to hyperosmotic and heat shock by preventing the aggregation of stress-denatured proteins, in association with DnaK and GrpE. It is the nucleotide exchange factor for DnaK and may function as a thermosensor. Unfolded proteins bind initially to DnaJ; upon interaction with the DnaJ-bound protein, DnaK hydrolyzes its bound ATP, resulting in the formation of a stable complex. GrpE releases ADP from DnaK; ATP binding to DnaK triggers the release of the substrate protein, thus completing the reaction cycle. Several rounds of ATP-dependent interactions between DnaJ, DnaK and GrpE are required for fully efficient folding.</text>
</comment>
<dbReference type="RefSeq" id="WP_066521375.1">
    <property type="nucleotide sequence ID" value="NZ_CP149433.1"/>
</dbReference>
<proteinExistence type="inferred from homology"/>
<evidence type="ECO:0000256" key="13">
    <source>
        <dbReference type="SAM" id="MobiDB-lite"/>
    </source>
</evidence>
<dbReference type="Pfam" id="PF01025">
    <property type="entry name" value="GrpE"/>
    <property type="match status" value="1"/>
</dbReference>
<dbReference type="Proteomes" id="UP000070366">
    <property type="component" value="Unassembled WGS sequence"/>
</dbReference>
<dbReference type="InterPro" id="IPR013805">
    <property type="entry name" value="GrpE_CC"/>
</dbReference>
<dbReference type="InterPro" id="IPR000740">
    <property type="entry name" value="GrpE"/>
</dbReference>
<comment type="subunit">
    <text evidence="3 10">Homodimer.</text>
</comment>
<feature type="compositionally biased region" description="Basic and acidic residues" evidence="13">
    <location>
        <begin position="1"/>
        <end position="40"/>
    </location>
</feature>
<dbReference type="GO" id="GO:0051087">
    <property type="term" value="F:protein-folding chaperone binding"/>
    <property type="evidence" value="ECO:0007669"/>
    <property type="project" value="InterPro"/>
</dbReference>
<evidence type="ECO:0000256" key="8">
    <source>
        <dbReference type="ARBA" id="ARBA00072274"/>
    </source>
</evidence>
<keyword evidence="4 10" id="KW-0963">Cytoplasm</keyword>
<dbReference type="PANTHER" id="PTHR21237">
    <property type="entry name" value="GRPE PROTEIN"/>
    <property type="match status" value="1"/>
</dbReference>
<evidence type="ECO:0000313" key="14">
    <source>
        <dbReference type="EMBL" id="KXK64194.1"/>
    </source>
</evidence>
<dbReference type="AlphaFoldDB" id="A0A136Q0V6"/>
<evidence type="ECO:0000313" key="15">
    <source>
        <dbReference type="Proteomes" id="UP000070366"/>
    </source>
</evidence>
<reference evidence="15" key="1">
    <citation type="submission" date="2016-02" db="EMBL/GenBank/DDBJ databases">
        <authorList>
            <person name="Mitreva M."/>
            <person name="Pepin K.H."/>
            <person name="Mihindukulasuriya K.A."/>
            <person name="Fulton R."/>
            <person name="Fronick C."/>
            <person name="O'Laughlin M."/>
            <person name="Miner T."/>
            <person name="Herter B."/>
            <person name="Rosa B.A."/>
            <person name="Cordes M."/>
            <person name="Tomlinson C."/>
            <person name="Wollam A."/>
            <person name="Palsikar V.B."/>
            <person name="Mardis E.R."/>
            <person name="Wilson R.K."/>
        </authorList>
    </citation>
    <scope>NUCLEOTIDE SEQUENCE [LARGE SCALE GENOMIC DNA]</scope>
    <source>
        <strain evidence="15">DSM 22607</strain>
    </source>
</reference>
<comment type="similarity">
    <text evidence="2 10 12">Belongs to the GrpE family.</text>
</comment>
<dbReference type="SUPFAM" id="SSF51064">
    <property type="entry name" value="Head domain of nucleotide exchange factor GrpE"/>
    <property type="match status" value="1"/>
</dbReference>
<evidence type="ECO:0000256" key="12">
    <source>
        <dbReference type="RuleBase" id="RU004478"/>
    </source>
</evidence>
<evidence type="ECO:0000256" key="3">
    <source>
        <dbReference type="ARBA" id="ARBA00011738"/>
    </source>
</evidence>
<dbReference type="GO" id="GO:0006457">
    <property type="term" value="P:protein folding"/>
    <property type="evidence" value="ECO:0007669"/>
    <property type="project" value="InterPro"/>
</dbReference>
<keyword evidence="6 10" id="KW-0143">Chaperone</keyword>
<dbReference type="PRINTS" id="PR00773">
    <property type="entry name" value="GRPEPROTEIN"/>
</dbReference>
<gene>
    <name evidence="10" type="primary">grpE</name>
    <name evidence="14" type="ORF">HMPREF3293_02838</name>
</gene>
<evidence type="ECO:0000256" key="2">
    <source>
        <dbReference type="ARBA" id="ARBA00009054"/>
    </source>
</evidence>
<evidence type="ECO:0000256" key="6">
    <source>
        <dbReference type="ARBA" id="ARBA00023186"/>
    </source>
</evidence>
<dbReference type="EMBL" id="LSZW01000065">
    <property type="protein sequence ID" value="KXK64194.1"/>
    <property type="molecule type" value="Genomic_DNA"/>
</dbReference>
<evidence type="ECO:0000256" key="9">
    <source>
        <dbReference type="ARBA" id="ARBA00076414"/>
    </source>
</evidence>
<keyword evidence="5 10" id="KW-0346">Stress response</keyword>
<dbReference type="PATRIC" id="fig|626937.4.peg.2798"/>
<dbReference type="FunFam" id="2.30.22.10:FF:000001">
    <property type="entry name" value="Protein GrpE"/>
    <property type="match status" value="1"/>
</dbReference>
<evidence type="ECO:0000256" key="1">
    <source>
        <dbReference type="ARBA" id="ARBA00004496"/>
    </source>
</evidence>
<keyword evidence="15" id="KW-1185">Reference proteome</keyword>
<dbReference type="Gene3D" id="3.90.20.20">
    <property type="match status" value="1"/>
</dbReference>
<comment type="caution">
    <text evidence="14">The sequence shown here is derived from an EMBL/GenBank/DDBJ whole genome shotgun (WGS) entry which is preliminary data.</text>
</comment>
<feature type="region of interest" description="Disordered" evidence="13">
    <location>
        <begin position="1"/>
        <end position="52"/>
    </location>
</feature>
<dbReference type="CDD" id="cd00446">
    <property type="entry name" value="GrpE"/>
    <property type="match status" value="1"/>
</dbReference>
<dbReference type="PANTHER" id="PTHR21237:SF23">
    <property type="entry name" value="GRPE PROTEIN HOMOLOG, MITOCHONDRIAL"/>
    <property type="match status" value="1"/>
</dbReference>
<dbReference type="HAMAP" id="MF_01151">
    <property type="entry name" value="GrpE"/>
    <property type="match status" value="1"/>
</dbReference>
<comment type="subcellular location">
    <subcellularLocation>
        <location evidence="1 10">Cytoplasm</location>
    </subcellularLocation>
</comment>